<reference evidence="5 6" key="1">
    <citation type="submission" date="2022-03" db="EMBL/GenBank/DDBJ databases">
        <authorList>
            <person name="Koch H."/>
        </authorList>
    </citation>
    <scope>NUCLEOTIDE SEQUENCE [LARGE SCALE GENOMIC DNA]</scope>
    <source>
        <strain evidence="5 6">G1</strain>
    </source>
</reference>
<keyword evidence="2" id="KW-0175">Coiled coil</keyword>
<feature type="domain" description="GAF" evidence="4">
    <location>
        <begin position="30"/>
        <end position="152"/>
    </location>
</feature>
<keyword evidence="3" id="KW-1133">Transmembrane helix</keyword>
<comment type="subcellular location">
    <subcellularLocation>
        <location evidence="1">Cell envelope</location>
    </subcellularLocation>
</comment>
<organism evidence="5 6">
    <name type="scientific">Trichlorobacter ammonificans</name>
    <dbReference type="NCBI Taxonomy" id="2916410"/>
    <lineage>
        <taxon>Bacteria</taxon>
        <taxon>Pseudomonadati</taxon>
        <taxon>Thermodesulfobacteriota</taxon>
        <taxon>Desulfuromonadia</taxon>
        <taxon>Geobacterales</taxon>
        <taxon>Geobacteraceae</taxon>
        <taxon>Trichlorobacter</taxon>
    </lineage>
</organism>
<dbReference type="InterPro" id="IPR029016">
    <property type="entry name" value="GAF-like_dom_sf"/>
</dbReference>
<dbReference type="SUPFAM" id="SSF55781">
    <property type="entry name" value="GAF domain-like"/>
    <property type="match status" value="1"/>
</dbReference>
<evidence type="ECO:0000313" key="5">
    <source>
        <dbReference type="EMBL" id="CAH2029844.1"/>
    </source>
</evidence>
<evidence type="ECO:0000259" key="4">
    <source>
        <dbReference type="Pfam" id="PF01590"/>
    </source>
</evidence>
<dbReference type="Proteomes" id="UP001295463">
    <property type="component" value="Chromosome"/>
</dbReference>
<sequence length="445" mass="48562">MSGNAAANGQVVGLSLLLQLQRRMRDSRTLDEAAFIAVNETKSLLSYRQAVLWLADGGVTAISGLPLPERQSPYLQWLTGLCRALPEQSGPFVVDRGALPSRIAAEWQEWWPAASLALPVRHGDGEAAGVLLLAREEEWTEAEQPLAAELAAIYSHACALHVQQRPWLKRLGRSLRRRTVLLTVVALLTAALFIPVRLSVLAPAEVAAKDPFLVRAPQDGVIESFHVRPNQEVTAGQLLFRMDRTNLSARLGMARKAYEVAAEEYRQSAVLALQDDKGKIEMAPRRGRMEERAAELSGASRLLNRLEATAPRGGIAVFSDPTDWVGKGVSIGEKVLMIADPAQAELLIRLPVADAIALAPGTRIILYLSSDPRHPREAVLTSAAFRAEVLPGGVVGYRLKGDFTDTAHLPRIGLSGTAKVYGERVMLGYALLRRPLTAVRQWLGW</sequence>
<feature type="transmembrane region" description="Helical" evidence="3">
    <location>
        <begin position="179"/>
        <end position="198"/>
    </location>
</feature>
<dbReference type="PANTHER" id="PTHR32347">
    <property type="entry name" value="EFFLUX SYSTEM COMPONENT YKNX-RELATED"/>
    <property type="match status" value="1"/>
</dbReference>
<evidence type="ECO:0000313" key="6">
    <source>
        <dbReference type="Proteomes" id="UP001295463"/>
    </source>
</evidence>
<gene>
    <name evidence="5" type="ORF">GEAMG1_0022</name>
</gene>
<dbReference type="Gene3D" id="2.40.50.100">
    <property type="match status" value="1"/>
</dbReference>
<keyword evidence="3" id="KW-0472">Membrane</keyword>
<dbReference type="InterPro" id="IPR003018">
    <property type="entry name" value="GAF"/>
</dbReference>
<protein>
    <submittedName>
        <fullName evidence="5">Secretion protein HylD</fullName>
    </submittedName>
</protein>
<keyword evidence="6" id="KW-1185">Reference proteome</keyword>
<evidence type="ECO:0000256" key="2">
    <source>
        <dbReference type="ARBA" id="ARBA00023054"/>
    </source>
</evidence>
<dbReference type="PANTHER" id="PTHR32347:SF23">
    <property type="entry name" value="BLL5650 PROTEIN"/>
    <property type="match status" value="1"/>
</dbReference>
<proteinExistence type="predicted"/>
<dbReference type="EMBL" id="OW150024">
    <property type="protein sequence ID" value="CAH2029844.1"/>
    <property type="molecule type" value="Genomic_DNA"/>
</dbReference>
<dbReference type="Gene3D" id="1.10.287.470">
    <property type="entry name" value="Helix hairpin bin"/>
    <property type="match status" value="1"/>
</dbReference>
<keyword evidence="3" id="KW-0812">Transmembrane</keyword>
<dbReference type="Gene3D" id="3.30.450.40">
    <property type="match status" value="1"/>
</dbReference>
<accession>A0ABM9D3Q9</accession>
<evidence type="ECO:0000256" key="1">
    <source>
        <dbReference type="ARBA" id="ARBA00004196"/>
    </source>
</evidence>
<dbReference type="Pfam" id="PF01590">
    <property type="entry name" value="GAF"/>
    <property type="match status" value="1"/>
</dbReference>
<dbReference type="SUPFAM" id="SSF111369">
    <property type="entry name" value="HlyD-like secretion proteins"/>
    <property type="match status" value="1"/>
</dbReference>
<dbReference type="RefSeq" id="WP_305730825.1">
    <property type="nucleotide sequence ID" value="NZ_OW150024.1"/>
</dbReference>
<dbReference type="InterPro" id="IPR050465">
    <property type="entry name" value="UPF0194_transport"/>
</dbReference>
<name>A0ABM9D3Q9_9BACT</name>
<evidence type="ECO:0000256" key="3">
    <source>
        <dbReference type="SAM" id="Phobius"/>
    </source>
</evidence>